<reference evidence="3" key="1">
    <citation type="submission" date="2018-05" db="EMBL/GenBank/DDBJ databases">
        <authorList>
            <person name="Lanie J.A."/>
            <person name="Ng W.-L."/>
            <person name="Kazmierczak K.M."/>
            <person name="Andrzejewski T.M."/>
            <person name="Davidsen T.M."/>
            <person name="Wayne K.J."/>
            <person name="Tettelin H."/>
            <person name="Glass J.I."/>
            <person name="Rusch D."/>
            <person name="Podicherti R."/>
            <person name="Tsui H.-C.T."/>
            <person name="Winkler M.E."/>
        </authorList>
    </citation>
    <scope>NUCLEOTIDE SEQUENCE</scope>
</reference>
<dbReference type="EMBL" id="UINC01003916">
    <property type="protein sequence ID" value="SVA10318.1"/>
    <property type="molecule type" value="Genomic_DNA"/>
</dbReference>
<gene>
    <name evidence="3" type="ORF">METZ01_LOCUS63172</name>
</gene>
<dbReference type="Pfam" id="PF07690">
    <property type="entry name" value="MFS_1"/>
    <property type="match status" value="1"/>
</dbReference>
<evidence type="ECO:0000256" key="1">
    <source>
        <dbReference type="SAM" id="Phobius"/>
    </source>
</evidence>
<dbReference type="InterPro" id="IPR036259">
    <property type="entry name" value="MFS_trans_sf"/>
</dbReference>
<feature type="transmembrane region" description="Helical" evidence="1">
    <location>
        <begin position="148"/>
        <end position="169"/>
    </location>
</feature>
<proteinExistence type="predicted"/>
<keyword evidence="1" id="KW-1133">Transmembrane helix</keyword>
<sequence>MGGVALLVIGNSPATLLPFIVGTLEDGFNLNKQATGSVVSTELIAMSLSAIFFGSLVNKINISISSIIGSFAVISGYFICAFINEIEILRLVRAVSGVGSGLLIATGHRVLSASDNPERSYAAFTFLVSITGACFLFLAGMVAEEGGYSSLFKTFGFTFLIIFPLTLFAKTKLDSDI</sequence>
<keyword evidence="1" id="KW-0472">Membrane</keyword>
<evidence type="ECO:0000313" key="3">
    <source>
        <dbReference type="EMBL" id="SVA10318.1"/>
    </source>
</evidence>
<dbReference type="GO" id="GO:0022857">
    <property type="term" value="F:transmembrane transporter activity"/>
    <property type="evidence" value="ECO:0007669"/>
    <property type="project" value="InterPro"/>
</dbReference>
<feature type="domain" description="Major facilitator superfamily (MFS) profile" evidence="2">
    <location>
        <begin position="1"/>
        <end position="177"/>
    </location>
</feature>
<dbReference type="AlphaFoldDB" id="A0A381T410"/>
<protein>
    <recommendedName>
        <fullName evidence="2">Major facilitator superfamily (MFS) profile domain-containing protein</fullName>
    </recommendedName>
</protein>
<keyword evidence="1" id="KW-0812">Transmembrane</keyword>
<feature type="transmembrane region" description="Helical" evidence="1">
    <location>
        <begin position="123"/>
        <end position="142"/>
    </location>
</feature>
<feature type="transmembrane region" description="Helical" evidence="1">
    <location>
        <begin position="64"/>
        <end position="84"/>
    </location>
</feature>
<feature type="non-terminal residue" evidence="3">
    <location>
        <position position="177"/>
    </location>
</feature>
<dbReference type="InterPro" id="IPR011701">
    <property type="entry name" value="MFS"/>
</dbReference>
<accession>A0A381T410</accession>
<feature type="non-terminal residue" evidence="3">
    <location>
        <position position="1"/>
    </location>
</feature>
<organism evidence="3">
    <name type="scientific">marine metagenome</name>
    <dbReference type="NCBI Taxonomy" id="408172"/>
    <lineage>
        <taxon>unclassified sequences</taxon>
        <taxon>metagenomes</taxon>
        <taxon>ecological metagenomes</taxon>
    </lineage>
</organism>
<feature type="transmembrane region" description="Helical" evidence="1">
    <location>
        <begin position="90"/>
        <end position="111"/>
    </location>
</feature>
<evidence type="ECO:0000259" key="2">
    <source>
        <dbReference type="PROSITE" id="PS50850"/>
    </source>
</evidence>
<name>A0A381T410_9ZZZZ</name>
<dbReference type="Gene3D" id="1.20.1250.20">
    <property type="entry name" value="MFS general substrate transporter like domains"/>
    <property type="match status" value="1"/>
</dbReference>
<dbReference type="PROSITE" id="PS50850">
    <property type="entry name" value="MFS"/>
    <property type="match status" value="1"/>
</dbReference>
<dbReference type="InterPro" id="IPR020846">
    <property type="entry name" value="MFS_dom"/>
</dbReference>
<dbReference type="SUPFAM" id="SSF103473">
    <property type="entry name" value="MFS general substrate transporter"/>
    <property type="match status" value="1"/>
</dbReference>